<reference evidence="2 3" key="2">
    <citation type="submission" date="2016-07" db="EMBL/GenBank/DDBJ databases">
        <title>Revisiting the Taxonomy of the Elizabethkingia Genus based on Whole-Genome Sequencing, Optical Mapping, and MALDI-TOF.</title>
        <authorList>
            <person name="Nicholson A.C."/>
        </authorList>
    </citation>
    <scope>NUCLEOTIDE SEQUENCE [LARGE SCALE GENOMIC DNA]</scope>
    <source>
        <strain evidence="2 3">C1558</strain>
    </source>
</reference>
<dbReference type="RefSeq" id="WP_078404113.1">
    <property type="nucleotide sequence ID" value="NZ_CP016377.1"/>
</dbReference>
<dbReference type="KEGG" id="ego:BBD34_14535"/>
<organism evidence="1 4">
    <name type="scientific">Elizabethkingia ursingii</name>
    <dbReference type="NCBI Taxonomy" id="1756150"/>
    <lineage>
        <taxon>Bacteria</taxon>
        <taxon>Pseudomonadati</taxon>
        <taxon>Bacteroidota</taxon>
        <taxon>Flavobacteriia</taxon>
        <taxon>Flavobacteriales</taxon>
        <taxon>Weeksellaceae</taxon>
        <taxon>Elizabethkingia</taxon>
    </lineage>
</organism>
<proteinExistence type="predicted"/>
<name>A0AAJ3NEE2_9FLAO</name>
<evidence type="ECO:0000313" key="2">
    <source>
        <dbReference type="EMBL" id="OPB92841.1"/>
    </source>
</evidence>
<keyword evidence="3" id="KW-1185">Reference proteome</keyword>
<reference evidence="1 4" key="1">
    <citation type="submission" date="2016-06" db="EMBL/GenBank/DDBJ databases">
        <authorList>
            <person name="Nicholson A.C."/>
        </authorList>
    </citation>
    <scope>NUCLEOTIDE SEQUENCE [LARGE SCALE GENOMIC DNA]</scope>
    <source>
        <strain evidence="1 4">G4123</strain>
    </source>
</reference>
<evidence type="ECO:0000313" key="1">
    <source>
        <dbReference type="EMBL" id="OPB78682.1"/>
    </source>
</evidence>
<dbReference type="AlphaFoldDB" id="A0AAJ3NEE2"/>
<dbReference type="EMBL" id="MAIC01000011">
    <property type="protein sequence ID" value="OPB78682.1"/>
    <property type="molecule type" value="Genomic_DNA"/>
</dbReference>
<comment type="caution">
    <text evidence="1">The sequence shown here is derived from an EMBL/GenBank/DDBJ whole genome shotgun (WGS) entry which is preliminary data.</text>
</comment>
<gene>
    <name evidence="1" type="ORF">BAY32_00655</name>
    <name evidence="2" type="ORF">BB021_00100</name>
</gene>
<dbReference type="EMBL" id="MBDS01000002">
    <property type="protein sequence ID" value="OPB92841.1"/>
    <property type="molecule type" value="Genomic_DNA"/>
</dbReference>
<accession>A0AAJ3NEE2</accession>
<dbReference type="Proteomes" id="UP000190816">
    <property type="component" value="Unassembled WGS sequence"/>
</dbReference>
<evidence type="ECO:0000313" key="3">
    <source>
        <dbReference type="Proteomes" id="UP000190016"/>
    </source>
</evidence>
<sequence>MEKYSEIQWLCFLIFIGKDSRLNVWHLALLSAIAQLAYIQKEGKIIRISRSKLMEKSHISTIPTYHKYFKQIQDMGYIRYTPSYHPGYRSTIELLIF</sequence>
<protein>
    <submittedName>
        <fullName evidence="1">Uncharacterized protein</fullName>
    </submittedName>
</protein>
<evidence type="ECO:0000313" key="4">
    <source>
        <dbReference type="Proteomes" id="UP000190816"/>
    </source>
</evidence>
<dbReference type="Proteomes" id="UP000190016">
    <property type="component" value="Unassembled WGS sequence"/>
</dbReference>